<dbReference type="GO" id="GO:0006281">
    <property type="term" value="P:DNA repair"/>
    <property type="evidence" value="ECO:0007669"/>
    <property type="project" value="UniProtKB-KW"/>
</dbReference>
<dbReference type="GO" id="GO:0033186">
    <property type="term" value="C:CAF-1 complex"/>
    <property type="evidence" value="ECO:0007669"/>
    <property type="project" value="TreeGrafter"/>
</dbReference>
<reference evidence="8" key="1">
    <citation type="journal article" date="2020" name="Stud. Mycol.">
        <title>101 Dothideomycetes genomes: a test case for predicting lifestyles and emergence of pathogens.</title>
        <authorList>
            <person name="Haridas S."/>
            <person name="Albert R."/>
            <person name="Binder M."/>
            <person name="Bloem J."/>
            <person name="Labutti K."/>
            <person name="Salamov A."/>
            <person name="Andreopoulos B."/>
            <person name="Baker S."/>
            <person name="Barry K."/>
            <person name="Bills G."/>
            <person name="Bluhm B."/>
            <person name="Cannon C."/>
            <person name="Castanera R."/>
            <person name="Culley D."/>
            <person name="Daum C."/>
            <person name="Ezra D."/>
            <person name="Gonzalez J."/>
            <person name="Henrissat B."/>
            <person name="Kuo A."/>
            <person name="Liang C."/>
            <person name="Lipzen A."/>
            <person name="Lutzoni F."/>
            <person name="Magnuson J."/>
            <person name="Mondo S."/>
            <person name="Nolan M."/>
            <person name="Ohm R."/>
            <person name="Pangilinan J."/>
            <person name="Park H.-J."/>
            <person name="Ramirez L."/>
            <person name="Alfaro M."/>
            <person name="Sun H."/>
            <person name="Tritt A."/>
            <person name="Yoshinaga Y."/>
            <person name="Zwiers L.-H."/>
            <person name="Turgeon B."/>
            <person name="Goodwin S."/>
            <person name="Spatafora J."/>
            <person name="Crous P."/>
            <person name="Grigoriev I."/>
        </authorList>
    </citation>
    <scope>NUCLEOTIDE SEQUENCE</scope>
    <source>
        <strain evidence="8">CBS 113979</strain>
    </source>
</reference>
<dbReference type="Pfam" id="PF12253">
    <property type="entry name" value="CAF1A_dimeriz"/>
    <property type="match status" value="1"/>
</dbReference>
<feature type="domain" description="Chromatin assembly factor 1 subunit A dimerization" evidence="6">
    <location>
        <begin position="336"/>
        <end position="411"/>
    </location>
</feature>
<dbReference type="EMBL" id="ML977200">
    <property type="protein sequence ID" value="KAF1981402.1"/>
    <property type="molecule type" value="Genomic_DNA"/>
</dbReference>
<dbReference type="GO" id="GO:0005634">
    <property type="term" value="C:nucleus"/>
    <property type="evidence" value="ECO:0007669"/>
    <property type="project" value="UniProtKB-SubCell"/>
</dbReference>
<dbReference type="InterPro" id="IPR022043">
    <property type="entry name" value="CAF1A_DD"/>
</dbReference>
<accession>A0A6G1GKM9</accession>
<keyword evidence="9" id="KW-1185">Reference proteome</keyword>
<keyword evidence="3" id="KW-0234">DNA repair</keyword>
<evidence type="ECO:0000256" key="4">
    <source>
        <dbReference type="ARBA" id="ARBA00023242"/>
    </source>
</evidence>
<evidence type="ECO:0008006" key="10">
    <source>
        <dbReference type="Google" id="ProtNLM"/>
    </source>
</evidence>
<dbReference type="GO" id="GO:0006334">
    <property type="term" value="P:nucleosome assembly"/>
    <property type="evidence" value="ECO:0007669"/>
    <property type="project" value="TreeGrafter"/>
</dbReference>
<comment type="subcellular location">
    <subcellularLocation>
        <location evidence="1">Nucleus</location>
    </subcellularLocation>
</comment>
<feature type="domain" description="Chromatin assembly factor 1 subunit Cac1-like C-terminal" evidence="7">
    <location>
        <begin position="552"/>
        <end position="607"/>
    </location>
</feature>
<evidence type="ECO:0000259" key="7">
    <source>
        <dbReference type="Pfam" id="PF21796"/>
    </source>
</evidence>
<feature type="compositionally biased region" description="Acidic residues" evidence="5">
    <location>
        <begin position="385"/>
        <end position="412"/>
    </location>
</feature>
<evidence type="ECO:0000256" key="3">
    <source>
        <dbReference type="ARBA" id="ARBA00023204"/>
    </source>
</evidence>
<feature type="region of interest" description="Disordered" evidence="5">
    <location>
        <begin position="377"/>
        <end position="412"/>
    </location>
</feature>
<dbReference type="PANTHER" id="PTHR15272">
    <property type="entry name" value="CHROMATIN ASSEMBLY FACTOR 1 SUBUNIT A CAF-1 SUBUNIT A"/>
    <property type="match status" value="1"/>
</dbReference>
<feature type="compositionally biased region" description="Polar residues" evidence="5">
    <location>
        <begin position="30"/>
        <end position="70"/>
    </location>
</feature>
<dbReference type="InterPro" id="IPR048800">
    <property type="entry name" value="Cac1-like_C"/>
</dbReference>
<evidence type="ECO:0000256" key="2">
    <source>
        <dbReference type="ARBA" id="ARBA00022763"/>
    </source>
</evidence>
<name>A0A6G1GKM9_9PEZI</name>
<feature type="compositionally biased region" description="Polar residues" evidence="5">
    <location>
        <begin position="208"/>
        <end position="222"/>
    </location>
</feature>
<dbReference type="PANTHER" id="PTHR15272:SF0">
    <property type="entry name" value="CHROMATIN ASSEMBLY FACTOR 1 SUBUNIT A"/>
    <property type="match status" value="1"/>
</dbReference>
<evidence type="ECO:0000313" key="9">
    <source>
        <dbReference type="Proteomes" id="UP000800041"/>
    </source>
</evidence>
<evidence type="ECO:0000256" key="1">
    <source>
        <dbReference type="ARBA" id="ARBA00004123"/>
    </source>
</evidence>
<dbReference type="Pfam" id="PF21796">
    <property type="entry name" value="Cac1_C"/>
    <property type="match status" value="1"/>
</dbReference>
<evidence type="ECO:0000259" key="6">
    <source>
        <dbReference type="Pfam" id="PF12253"/>
    </source>
</evidence>
<evidence type="ECO:0000313" key="8">
    <source>
        <dbReference type="EMBL" id="KAF1981402.1"/>
    </source>
</evidence>
<feature type="compositionally biased region" description="Basic and acidic residues" evidence="5">
    <location>
        <begin position="90"/>
        <end position="179"/>
    </location>
</feature>
<dbReference type="Proteomes" id="UP000800041">
    <property type="component" value="Unassembled WGS sequence"/>
</dbReference>
<gene>
    <name evidence="8" type="ORF">K402DRAFT_237008</name>
</gene>
<dbReference type="OrthoDB" id="79480at2759"/>
<feature type="region of interest" description="Disordered" evidence="5">
    <location>
        <begin position="1"/>
        <end position="224"/>
    </location>
</feature>
<evidence type="ECO:0000256" key="5">
    <source>
        <dbReference type="SAM" id="MobiDB-lite"/>
    </source>
</evidence>
<proteinExistence type="predicted"/>
<keyword evidence="4" id="KW-0539">Nucleus</keyword>
<dbReference type="AlphaFoldDB" id="A0A6G1GKM9"/>
<keyword evidence="2" id="KW-0227">DNA damage</keyword>
<protein>
    <recommendedName>
        <fullName evidence="10">Chromatin assembly factor 1 subunit A</fullName>
    </recommendedName>
</protein>
<organism evidence="8 9">
    <name type="scientific">Aulographum hederae CBS 113979</name>
    <dbReference type="NCBI Taxonomy" id="1176131"/>
    <lineage>
        <taxon>Eukaryota</taxon>
        <taxon>Fungi</taxon>
        <taxon>Dikarya</taxon>
        <taxon>Ascomycota</taxon>
        <taxon>Pezizomycotina</taxon>
        <taxon>Dothideomycetes</taxon>
        <taxon>Pleosporomycetidae</taxon>
        <taxon>Aulographales</taxon>
        <taxon>Aulographaceae</taxon>
    </lineage>
</organism>
<sequence length="612" mass="68064">MEATSTSHAPASVSKKRPLPQDSESHAASPLSSVSEQMSPVMQSSVLASPNHSSITSIGGDQPLPQSKNSPHPRPALSAANPAKRVKMTPAEKEQREREKAEVKARKEEERAQKEELKRAKDEEKRKLAEEREEKKREKELAKLKEAEEKEAKKKEKELAKQKEAEEKEQEKLKREKAQPKLTAFLRKAPQVSSLSAPPAEDVATDSGRFSSPLKVSQTASPQKAPLSDYEKTFLPFQISQGMDWATHNTHLPDEPQREEMLERFDRFLEAQAANPVRRPREWSFDKTPRGYNLPSVRYLMHRLHGSSDEPIDLTDEDTGDAVEDPMKVLVEMNARYIHFETEDVRPPYWGTCTRVTSLARLRTICRNPCQEKVEETDYDHDSEAEWEEPEEGEEILTDGEDDAESDGDDDMAGFLDDEDADAVARSKLQLSGSLEPVSTGLMWADCKGVLRHAADGSAASVFENMRMISLLAPKWAPIDPYKPIGEPAATNQPGSASVAAMNQLRLPLQSMPNGGNLSMFFAGQKSVPVGNLVPQTGGAVPGKRYVQAADMSAFRNAIQGSDMTKTALVEALKKQFPKIPKDSIVNTLNMIAVRAGQKQAEKRWELRPLPS</sequence>